<protein>
    <recommendedName>
        <fullName evidence="3">CcmD family protein</fullName>
    </recommendedName>
</protein>
<dbReference type="AlphaFoldDB" id="X0W0P5"/>
<proteinExistence type="predicted"/>
<keyword evidence="1" id="KW-0812">Transmembrane</keyword>
<sequence length="52" mass="6016">MIVGTIIGLWVMIGLTLLYTAYQSQKMDKLKKQLNNLKNHNQQENRDGNPKD</sequence>
<organism evidence="2">
    <name type="scientific">marine sediment metagenome</name>
    <dbReference type="NCBI Taxonomy" id="412755"/>
    <lineage>
        <taxon>unclassified sequences</taxon>
        <taxon>metagenomes</taxon>
        <taxon>ecological metagenomes</taxon>
    </lineage>
</organism>
<gene>
    <name evidence="2" type="ORF">S01H1_52707</name>
</gene>
<accession>X0W0P5</accession>
<keyword evidence="1" id="KW-0472">Membrane</keyword>
<keyword evidence="1" id="KW-1133">Transmembrane helix</keyword>
<name>X0W0P5_9ZZZZ</name>
<comment type="caution">
    <text evidence="2">The sequence shown here is derived from an EMBL/GenBank/DDBJ whole genome shotgun (WGS) entry which is preliminary data.</text>
</comment>
<feature type="transmembrane region" description="Helical" evidence="1">
    <location>
        <begin position="6"/>
        <end position="22"/>
    </location>
</feature>
<evidence type="ECO:0008006" key="3">
    <source>
        <dbReference type="Google" id="ProtNLM"/>
    </source>
</evidence>
<reference evidence="2" key="1">
    <citation type="journal article" date="2014" name="Front. Microbiol.">
        <title>High frequency of phylogenetically diverse reductive dehalogenase-homologous genes in deep subseafloor sedimentary metagenomes.</title>
        <authorList>
            <person name="Kawai M."/>
            <person name="Futagami T."/>
            <person name="Toyoda A."/>
            <person name="Takaki Y."/>
            <person name="Nishi S."/>
            <person name="Hori S."/>
            <person name="Arai W."/>
            <person name="Tsubouchi T."/>
            <person name="Morono Y."/>
            <person name="Uchiyama I."/>
            <person name="Ito T."/>
            <person name="Fujiyama A."/>
            <person name="Inagaki F."/>
            <person name="Takami H."/>
        </authorList>
    </citation>
    <scope>NUCLEOTIDE SEQUENCE</scope>
    <source>
        <strain evidence="2">Expedition CK06-06</strain>
    </source>
</reference>
<evidence type="ECO:0000256" key="1">
    <source>
        <dbReference type="SAM" id="Phobius"/>
    </source>
</evidence>
<dbReference type="EMBL" id="BARS01034084">
    <property type="protein sequence ID" value="GAG18233.1"/>
    <property type="molecule type" value="Genomic_DNA"/>
</dbReference>
<evidence type="ECO:0000313" key="2">
    <source>
        <dbReference type="EMBL" id="GAG18233.1"/>
    </source>
</evidence>